<proteinExistence type="predicted"/>
<reference evidence="1 2" key="1">
    <citation type="submission" date="2016-12" db="EMBL/GenBank/DDBJ databases">
        <title>The new phylogeny of genus Mycobacterium.</title>
        <authorList>
            <person name="Tortoli E."/>
            <person name="Trovato A."/>
            <person name="Cirillo D.M."/>
        </authorList>
    </citation>
    <scope>NUCLEOTIDE SEQUENCE [LARGE SCALE GENOMIC DNA]</scope>
    <source>
        <strain evidence="1 2">DSM 45130</strain>
    </source>
</reference>
<gene>
    <name evidence="1" type="ORF">BST26_02265</name>
</gene>
<organism evidence="1 2">
    <name type="scientific">Mycolicibacterium insubricum</name>
    <dbReference type="NCBI Taxonomy" id="444597"/>
    <lineage>
        <taxon>Bacteria</taxon>
        <taxon>Bacillati</taxon>
        <taxon>Actinomycetota</taxon>
        <taxon>Actinomycetes</taxon>
        <taxon>Mycobacteriales</taxon>
        <taxon>Mycobacteriaceae</taxon>
        <taxon>Mycolicibacterium</taxon>
    </lineage>
</organism>
<keyword evidence="2" id="KW-1185">Reference proteome</keyword>
<protein>
    <submittedName>
        <fullName evidence="1">Uncharacterized protein</fullName>
    </submittedName>
</protein>
<evidence type="ECO:0000313" key="2">
    <source>
        <dbReference type="Proteomes" id="UP000192801"/>
    </source>
</evidence>
<dbReference type="AlphaFoldDB" id="A0A1X0DMH9"/>
<name>A0A1X0DMH9_9MYCO</name>
<dbReference type="Proteomes" id="UP000192801">
    <property type="component" value="Unassembled WGS sequence"/>
</dbReference>
<evidence type="ECO:0000313" key="1">
    <source>
        <dbReference type="EMBL" id="ORA73614.1"/>
    </source>
</evidence>
<dbReference type="EMBL" id="MVHS01000003">
    <property type="protein sequence ID" value="ORA73614.1"/>
    <property type="molecule type" value="Genomic_DNA"/>
</dbReference>
<sequence>MASIGMSVVGAGAAAADSHPVANISVNGLKIVADLTGVQGLQCQFNAFTEPAGTEYKLPTWGTFINDPSKPTAHFETVDVTPGQYQVTVYCWKLDHTFVTVEQHPANQYGASDVVVKLPIGQGPAIIGTVPSTVKLPKIENKIDPTPPVIGPPTPVELPNVDLPALNVPATH</sequence>
<comment type="caution">
    <text evidence="1">The sequence shown here is derived from an EMBL/GenBank/DDBJ whole genome shotgun (WGS) entry which is preliminary data.</text>
</comment>
<accession>A0A1X0DMH9</accession>